<evidence type="ECO:0000259" key="4">
    <source>
        <dbReference type="Pfam" id="PF24850"/>
    </source>
</evidence>
<evidence type="ECO:0000256" key="2">
    <source>
        <dbReference type="HAMAP-Rule" id="MF_01867"/>
    </source>
</evidence>
<accession>A0A372LBW6</accession>
<reference evidence="5 6" key="1">
    <citation type="submission" date="2018-08" db="EMBL/GenBank/DDBJ databases">
        <title>Bacillus chawlae sp. nov., Bacillus glennii sp. nov., and Bacillus saganii sp. nov. Isolated from the Vehicle Assembly Building at Kennedy Space Center where the Viking Spacecraft were Assembled.</title>
        <authorList>
            <person name="Seuylemezian A."/>
            <person name="Vaishampayan P."/>
        </authorList>
    </citation>
    <scope>NUCLEOTIDE SEQUENCE [LARGE SCALE GENOMIC DNA]</scope>
    <source>
        <strain evidence="5 6">V44-8</strain>
    </source>
</reference>
<sequence>MEIKNLELPSLNKFASDYLQGNLQAEEYFHYDLSKPGLFQERYKELMTRSFLRDELADYIQQYMSRFSMAAPIVQKNIKALRKADSVVVIGGQQAGLLSGPLYTIHKVISIIKLAEEQEKSLGKRVIPVFWIAGEDHDLAEVNHVYVMKDGHPEKKSYPLYHPFKTMITDMELDAGTAMSWIEEILESYGESAFTNDILKNVRAILEKGETFAGFFAALMNEWFHKYGLLLMDAGDPALRKIESGYFKELIEKSGKITDSVLTQQTLIQENGYKRTIEMEQNAANLFYYDRKKKERTLLERSDSSFVAKNGELSFTEEDLIDVAEKRPENLSNNVVTRPIMQEMLFPVLAFISGPGEIAYWAELKQAFEQFGMKMPPIIPRLNITILERGIATDLAETGLELGNVLAAGTREEQKLFLESVKDDHVENLFNETKLLLTEKHRLISEKAMELDRGLGPMLAKNRDLLIGQLDFIHGKIVKSTMDKHSVILRKFNRVETSLFPIGSPQERIWNIFYYLNKYGPEFIDDFMELDYEFDNTHKVICL</sequence>
<evidence type="ECO:0000256" key="1">
    <source>
        <dbReference type="ARBA" id="ARBA00022598"/>
    </source>
</evidence>
<evidence type="ECO:0000313" key="5">
    <source>
        <dbReference type="EMBL" id="RFU63377.1"/>
    </source>
</evidence>
<keyword evidence="1 2" id="KW-0436">Ligase</keyword>
<comment type="caution">
    <text evidence="5">The sequence shown here is derived from an EMBL/GenBank/DDBJ whole genome shotgun (WGS) entry which is preliminary data.</text>
</comment>
<evidence type="ECO:0000259" key="3">
    <source>
        <dbReference type="Pfam" id="PF10079"/>
    </source>
</evidence>
<feature type="domain" description="Bacillithiol biosynthesis BshC N-terminal Rossmann-like" evidence="3">
    <location>
        <begin position="1"/>
        <end position="382"/>
    </location>
</feature>
<comment type="similarity">
    <text evidence="2">Belongs to the BshC family.</text>
</comment>
<dbReference type="OrthoDB" id="9765151at2"/>
<protein>
    <recommendedName>
        <fullName evidence="2">Putative cysteine ligase BshC</fullName>
        <ecNumber evidence="2">6.-.-.-</ecNumber>
    </recommendedName>
</protein>
<comment type="function">
    <text evidence="2">Involved in bacillithiol (BSH) biosynthesis. May catalyze the last step of the pathway, the addition of cysteine to glucosamine malate (GlcN-Mal) to generate BSH.</text>
</comment>
<dbReference type="Pfam" id="PF24850">
    <property type="entry name" value="CC_BshC"/>
    <property type="match status" value="1"/>
</dbReference>
<dbReference type="NCBIfam" id="TIGR03998">
    <property type="entry name" value="thiol_BshC"/>
    <property type="match status" value="1"/>
</dbReference>
<dbReference type="EMBL" id="QVTD01000006">
    <property type="protein sequence ID" value="RFU63377.1"/>
    <property type="molecule type" value="Genomic_DNA"/>
</dbReference>
<keyword evidence="6" id="KW-1185">Reference proteome</keyword>
<evidence type="ECO:0000313" key="6">
    <source>
        <dbReference type="Proteomes" id="UP000262939"/>
    </source>
</evidence>
<organism evidence="5 6">
    <name type="scientific">Peribacillus glennii</name>
    <dbReference type="NCBI Taxonomy" id="2303991"/>
    <lineage>
        <taxon>Bacteria</taxon>
        <taxon>Bacillati</taxon>
        <taxon>Bacillota</taxon>
        <taxon>Bacilli</taxon>
        <taxon>Bacillales</taxon>
        <taxon>Bacillaceae</taxon>
        <taxon>Peribacillus</taxon>
    </lineage>
</organism>
<dbReference type="HAMAP" id="MF_01867">
    <property type="entry name" value="BshC"/>
    <property type="match status" value="1"/>
</dbReference>
<dbReference type="Proteomes" id="UP000262939">
    <property type="component" value="Unassembled WGS sequence"/>
</dbReference>
<proteinExistence type="inferred from homology"/>
<dbReference type="InterPro" id="IPR055399">
    <property type="entry name" value="CC_BshC"/>
</dbReference>
<dbReference type="InterPro" id="IPR011199">
    <property type="entry name" value="Bacillithiol_biosynth_BshC"/>
</dbReference>
<dbReference type="AlphaFoldDB" id="A0A372LBW6"/>
<dbReference type="PIRSF" id="PIRSF012535">
    <property type="entry name" value="UCP012535"/>
    <property type="match status" value="1"/>
</dbReference>
<dbReference type="GO" id="GO:0016874">
    <property type="term" value="F:ligase activity"/>
    <property type="evidence" value="ECO:0007669"/>
    <property type="project" value="UniProtKB-UniRule"/>
</dbReference>
<feature type="domain" description="Bacillithiol biosynthesis BshC C-terminal coiled-coil" evidence="4">
    <location>
        <begin position="384"/>
        <end position="541"/>
    </location>
</feature>
<dbReference type="InterPro" id="IPR055398">
    <property type="entry name" value="Rossmann-like_BshC"/>
</dbReference>
<dbReference type="RefSeq" id="WP_117322745.1">
    <property type="nucleotide sequence ID" value="NZ_QVTD01000006.1"/>
</dbReference>
<gene>
    <name evidence="2 5" type="primary">bshC</name>
    <name evidence="5" type="ORF">D0466_11590</name>
</gene>
<name>A0A372LBW6_9BACI</name>
<dbReference type="Pfam" id="PF10079">
    <property type="entry name" value="Rossmann-like_BshC"/>
    <property type="match status" value="1"/>
</dbReference>
<dbReference type="EC" id="6.-.-.-" evidence="2"/>